<dbReference type="AlphaFoldDB" id="A0A1J5PXW6"/>
<evidence type="ECO:0000313" key="1">
    <source>
        <dbReference type="EMBL" id="OIQ68461.1"/>
    </source>
</evidence>
<protein>
    <submittedName>
        <fullName evidence="1">Uncharacterized protein</fullName>
    </submittedName>
</protein>
<proteinExistence type="predicted"/>
<name>A0A1J5PXW6_9ZZZZ</name>
<accession>A0A1J5PXW6</accession>
<reference evidence="1" key="1">
    <citation type="submission" date="2016-10" db="EMBL/GenBank/DDBJ databases">
        <title>Sequence of Gallionella enrichment culture.</title>
        <authorList>
            <person name="Poehlein A."/>
            <person name="Muehling M."/>
            <person name="Daniel R."/>
        </authorList>
    </citation>
    <scope>NUCLEOTIDE SEQUENCE</scope>
</reference>
<comment type="caution">
    <text evidence="1">The sequence shown here is derived from an EMBL/GenBank/DDBJ whole genome shotgun (WGS) entry which is preliminary data.</text>
</comment>
<gene>
    <name evidence="1" type="ORF">GALL_499460</name>
</gene>
<dbReference type="EMBL" id="MLJW01005296">
    <property type="protein sequence ID" value="OIQ68461.1"/>
    <property type="molecule type" value="Genomic_DNA"/>
</dbReference>
<organism evidence="1">
    <name type="scientific">mine drainage metagenome</name>
    <dbReference type="NCBI Taxonomy" id="410659"/>
    <lineage>
        <taxon>unclassified sequences</taxon>
        <taxon>metagenomes</taxon>
        <taxon>ecological metagenomes</taxon>
    </lineage>
</organism>
<sequence length="121" mass="13110">MPADIAQHLDPVELGQPFGIVRHDRIVLALAELQEVREHLLDALLVALDILDRKDFSGLVLAGGVADAGGAAAHQRDRPVAGLLQPVEAHDLYHGTDMERRRGAVEADIGHEFALGRQCIQ</sequence>